<evidence type="ECO:0000313" key="2">
    <source>
        <dbReference type="Proteomes" id="UP001062846"/>
    </source>
</evidence>
<proteinExistence type="predicted"/>
<keyword evidence="2" id="KW-1185">Reference proteome</keyword>
<name>A0ACC0NU86_RHOML</name>
<protein>
    <submittedName>
        <fullName evidence="1">Uncharacterized protein</fullName>
    </submittedName>
</protein>
<organism evidence="1 2">
    <name type="scientific">Rhododendron molle</name>
    <name type="common">Chinese azalea</name>
    <name type="synonym">Azalea mollis</name>
    <dbReference type="NCBI Taxonomy" id="49168"/>
    <lineage>
        <taxon>Eukaryota</taxon>
        <taxon>Viridiplantae</taxon>
        <taxon>Streptophyta</taxon>
        <taxon>Embryophyta</taxon>
        <taxon>Tracheophyta</taxon>
        <taxon>Spermatophyta</taxon>
        <taxon>Magnoliopsida</taxon>
        <taxon>eudicotyledons</taxon>
        <taxon>Gunneridae</taxon>
        <taxon>Pentapetalae</taxon>
        <taxon>asterids</taxon>
        <taxon>Ericales</taxon>
        <taxon>Ericaceae</taxon>
        <taxon>Ericoideae</taxon>
        <taxon>Rhodoreae</taxon>
        <taxon>Rhododendron</taxon>
    </lineage>
</organism>
<comment type="caution">
    <text evidence="1">The sequence shown here is derived from an EMBL/GenBank/DDBJ whole genome shotgun (WGS) entry which is preliminary data.</text>
</comment>
<sequence length="162" mass="18590">MPPIHTLRDANDPPPVQEEDNAAQMAEEVERLQTFLAENPGFPLNDDYLATMFPTLHGMRQAHQRITTLTHTIAISTTITHETRSLLSSLLGVTFELEEEEQDPEEEDPEEPPFPGMDHDHRLDRREPEERQEVPPPLEQNQAQDNEGDMDDYEPEEQGNLK</sequence>
<dbReference type="Proteomes" id="UP001062846">
    <property type="component" value="Chromosome 5"/>
</dbReference>
<dbReference type="EMBL" id="CM046392">
    <property type="protein sequence ID" value="KAI8556058.1"/>
    <property type="molecule type" value="Genomic_DNA"/>
</dbReference>
<evidence type="ECO:0000313" key="1">
    <source>
        <dbReference type="EMBL" id="KAI8556058.1"/>
    </source>
</evidence>
<gene>
    <name evidence="1" type="ORF">RHMOL_Rhmol05G0223200</name>
</gene>
<accession>A0ACC0NU86</accession>
<reference evidence="1" key="1">
    <citation type="submission" date="2022-02" db="EMBL/GenBank/DDBJ databases">
        <title>Plant Genome Project.</title>
        <authorList>
            <person name="Zhang R.-G."/>
        </authorList>
    </citation>
    <scope>NUCLEOTIDE SEQUENCE</scope>
    <source>
        <strain evidence="1">AT1</strain>
    </source>
</reference>